<dbReference type="PRINTS" id="PR00380">
    <property type="entry name" value="KINESINHEAVY"/>
</dbReference>
<evidence type="ECO:0000256" key="6">
    <source>
        <dbReference type="PROSITE-ProRule" id="PRU00283"/>
    </source>
</evidence>
<dbReference type="InterPro" id="IPR027640">
    <property type="entry name" value="Kinesin-like_fam"/>
</dbReference>
<keyword evidence="2" id="KW-0963">Cytoplasm</keyword>
<organism evidence="10 11">
    <name type="scientific">Bos indicus</name>
    <name type="common">Zebu</name>
    <dbReference type="NCBI Taxonomy" id="9915"/>
    <lineage>
        <taxon>Eukaryota</taxon>
        <taxon>Metazoa</taxon>
        <taxon>Chordata</taxon>
        <taxon>Craniata</taxon>
        <taxon>Vertebrata</taxon>
        <taxon>Euteleostomi</taxon>
        <taxon>Mammalia</taxon>
        <taxon>Eutheria</taxon>
        <taxon>Laurasiatheria</taxon>
        <taxon>Artiodactyla</taxon>
        <taxon>Ruminantia</taxon>
        <taxon>Pecora</taxon>
        <taxon>Bovidae</taxon>
        <taxon>Bovinae</taxon>
        <taxon>Bos</taxon>
    </lineage>
</organism>
<feature type="region of interest" description="Disordered" evidence="8">
    <location>
        <begin position="379"/>
        <end position="406"/>
    </location>
</feature>
<evidence type="ECO:0000256" key="5">
    <source>
        <dbReference type="ARBA" id="ARBA00023212"/>
    </source>
</evidence>
<feature type="binding site" evidence="6">
    <location>
        <begin position="97"/>
        <end position="104"/>
    </location>
    <ligand>
        <name>ATP</name>
        <dbReference type="ChEBI" id="CHEBI:30616"/>
    </ligand>
</feature>
<dbReference type="InterPro" id="IPR001752">
    <property type="entry name" value="Kinesin_motor_dom"/>
</dbReference>
<feature type="region of interest" description="Disordered" evidence="8">
    <location>
        <begin position="782"/>
        <end position="892"/>
    </location>
</feature>
<dbReference type="PANTHER" id="PTHR47968:SF69">
    <property type="entry name" value="KINESIN-LIKE PROTEIN"/>
    <property type="match status" value="1"/>
</dbReference>
<keyword evidence="10" id="KW-1185">Reference proteome</keyword>
<protein>
    <recommendedName>
        <fullName evidence="7">Kinesin-like protein</fullName>
    </recommendedName>
</protein>
<accession>A0ABM4RIJ1</accession>
<evidence type="ECO:0000313" key="10">
    <source>
        <dbReference type="Proteomes" id="UP001652663"/>
    </source>
</evidence>
<dbReference type="SUPFAM" id="SSF52540">
    <property type="entry name" value="P-loop containing nucleoside triphosphate hydrolases"/>
    <property type="match status" value="1"/>
</dbReference>
<dbReference type="Gene3D" id="3.40.850.10">
    <property type="entry name" value="Kinesin motor domain"/>
    <property type="match status" value="1"/>
</dbReference>
<feature type="region of interest" description="Disordered" evidence="8">
    <location>
        <begin position="463"/>
        <end position="491"/>
    </location>
</feature>
<keyword evidence="6 7" id="KW-0505">Motor protein</keyword>
<dbReference type="PROSITE" id="PS00411">
    <property type="entry name" value="KINESIN_MOTOR_1"/>
    <property type="match status" value="1"/>
</dbReference>
<feature type="region of interest" description="Disordered" evidence="8">
    <location>
        <begin position="678"/>
        <end position="709"/>
    </location>
</feature>
<keyword evidence="3 6" id="KW-0547">Nucleotide-binding</keyword>
<dbReference type="RefSeq" id="XP_070635357.1">
    <property type="nucleotide sequence ID" value="XM_070779256.1"/>
</dbReference>
<dbReference type="Proteomes" id="UP001652663">
    <property type="component" value="Chromosome 25"/>
</dbReference>
<evidence type="ECO:0000313" key="11">
    <source>
        <dbReference type="RefSeq" id="XP_070635357.1"/>
    </source>
</evidence>
<keyword evidence="4 6" id="KW-0067">ATP-binding</keyword>
<evidence type="ECO:0000256" key="2">
    <source>
        <dbReference type="ARBA" id="ARBA00022490"/>
    </source>
</evidence>
<dbReference type="InterPro" id="IPR036961">
    <property type="entry name" value="Kinesin_motor_dom_sf"/>
</dbReference>
<dbReference type="Pfam" id="PF00225">
    <property type="entry name" value="Kinesin"/>
    <property type="match status" value="1"/>
</dbReference>
<feature type="domain" description="Kinesin motor" evidence="9">
    <location>
        <begin position="4"/>
        <end position="341"/>
    </location>
</feature>
<dbReference type="PROSITE" id="PS50067">
    <property type="entry name" value="KINESIN_MOTOR_2"/>
    <property type="match status" value="1"/>
</dbReference>
<dbReference type="SMART" id="SM00129">
    <property type="entry name" value="KISc"/>
    <property type="match status" value="1"/>
</dbReference>
<evidence type="ECO:0000256" key="7">
    <source>
        <dbReference type="RuleBase" id="RU000394"/>
    </source>
</evidence>
<comment type="subcellular location">
    <subcellularLocation>
        <location evidence="1">Cytoplasm</location>
        <location evidence="1">Cytoskeleton</location>
    </subcellularLocation>
</comment>
<dbReference type="CDD" id="cd01370">
    <property type="entry name" value="KISc_KIP3_like"/>
    <property type="match status" value="1"/>
</dbReference>
<proteinExistence type="inferred from homology"/>
<evidence type="ECO:0000256" key="1">
    <source>
        <dbReference type="ARBA" id="ARBA00004245"/>
    </source>
</evidence>
<name>A0ABM4RIJ1_BOSIN</name>
<keyword evidence="7" id="KW-0493">Microtubule</keyword>
<dbReference type="GeneID" id="109578207"/>
<dbReference type="PANTHER" id="PTHR47968">
    <property type="entry name" value="CENTROMERE PROTEIN E"/>
    <property type="match status" value="1"/>
</dbReference>
<evidence type="ECO:0000256" key="4">
    <source>
        <dbReference type="ARBA" id="ARBA00022840"/>
    </source>
</evidence>
<feature type="compositionally biased region" description="Basic and acidic residues" evidence="8">
    <location>
        <begin position="800"/>
        <end position="812"/>
    </location>
</feature>
<evidence type="ECO:0000259" key="9">
    <source>
        <dbReference type="PROSITE" id="PS50067"/>
    </source>
</evidence>
<dbReference type="InterPro" id="IPR019821">
    <property type="entry name" value="Kinesin_motor_CS"/>
</dbReference>
<dbReference type="InterPro" id="IPR027417">
    <property type="entry name" value="P-loop_NTPase"/>
</dbReference>
<evidence type="ECO:0000256" key="8">
    <source>
        <dbReference type="SAM" id="MobiDB-lite"/>
    </source>
</evidence>
<evidence type="ECO:0000256" key="3">
    <source>
        <dbReference type="ARBA" id="ARBA00022741"/>
    </source>
</evidence>
<sequence>MASSPQVALRIRPLNDTELEEGAAVTAHKVGDQMVVLMDPSEDPEDPLRTHRSREKTFIFDAVFDQHASQEDVYLATTQQLVEGVVSGYNATVFAYGPSGTGKTHTMLGMDTEPGIYLQTLSDLFQAIEETRDSTDCSVSMSYLEIYNEVIRDLLSPSSGFLDLREDSRGSIQIAGITEVATSNAQEIMQLLTKGNRQRTQEPTATNKTSSRSHAVLQVIVRRRGRGAHPAEEVRVGRLFMVDLAGSERASQTQNQGKRMKEGAHINRSLLALGNCINALSEKGGSRAQYVNFRDSKLTRLLKDALGGNSRTVMIAHISPASTHFEESRTTLLYAYRAKNIKTRVKRNLLSVSYHITQYTDVISDLRGQIQCLKAKVERQERERRGEPGGRDAQATIPASDAEEDSRLQMNRIRAQLIGAFQEQLEMRRSLVELENTSIELHMDTSRHLLTIADWEREKTHHLAHRAGTPERDEEALEAGPEGGEGEPAEPHEVALAREEVNMLLAEQRKTAALKVGLEQRLANAKKKASQMEELLPTQVISEDHREVLRLLCRARELELENMGLQANSLCRRNLLCQKDFVIQRCQQHRRLCEQIIREQQQLIQDSGLEVPEALEQLYRLYSRELGGGTLNRLLLLHAVMASSLRDGSVLNISPPPEEPSQDQLDDREDLPWGAQFELPPMLLDPDSDGYKSSRATPSKKLGRRDSLLPPSSLHILLSPLPAHEKPRFQSMKTLVSKLCSLAGQESGTPTPRTAAEAGLSAQALKEMAAGTKSIALIAATRRSRAQDPEGSSGRSSLHPPEEVAPDPKDPKPSITPETSLADRKWLQASPGRARSAERKARGKPSPPVTRRVQPATEKLQPPSTDHIAESQPPPALPQLSKSPGKSFLPAVPSASKMKPSLSFHAGMRSKKENSKLGLFCISAPPLKRLEGVTVWAVISCLLLGVSEFQVFLGSRPATVTGSLKRCIWGCAQFCCWPA</sequence>
<feature type="compositionally biased region" description="Basic and acidic residues" evidence="8">
    <location>
        <begin position="379"/>
        <end position="390"/>
    </location>
</feature>
<gene>
    <name evidence="11" type="primary">LOC109578207</name>
</gene>
<keyword evidence="5" id="KW-0206">Cytoskeleton</keyword>
<comment type="similarity">
    <text evidence="6 7">Belongs to the TRAFAC class myosin-kinesin ATPase superfamily. Kinesin family.</text>
</comment>
<reference evidence="11" key="1">
    <citation type="submission" date="2025-08" db="UniProtKB">
        <authorList>
            <consortium name="RefSeq"/>
        </authorList>
    </citation>
    <scope>IDENTIFICATION</scope>
    <source>
        <tissue evidence="11">Blood</tissue>
    </source>
</reference>